<organism evidence="1 2">
    <name type="scientific">Pluteus cervinus</name>
    <dbReference type="NCBI Taxonomy" id="181527"/>
    <lineage>
        <taxon>Eukaryota</taxon>
        <taxon>Fungi</taxon>
        <taxon>Dikarya</taxon>
        <taxon>Basidiomycota</taxon>
        <taxon>Agaricomycotina</taxon>
        <taxon>Agaricomycetes</taxon>
        <taxon>Agaricomycetidae</taxon>
        <taxon>Agaricales</taxon>
        <taxon>Pluteineae</taxon>
        <taxon>Pluteaceae</taxon>
        <taxon>Pluteus</taxon>
    </lineage>
</organism>
<gene>
    <name evidence="1" type="ORF">BDN72DRAFT_824147</name>
</gene>
<evidence type="ECO:0000313" key="2">
    <source>
        <dbReference type="Proteomes" id="UP000308600"/>
    </source>
</evidence>
<protein>
    <submittedName>
        <fullName evidence="1">P-loop containing nucleoside triphosphate hydrolase protein</fullName>
    </submittedName>
</protein>
<accession>A0ACD3AJD7</accession>
<dbReference type="Proteomes" id="UP000308600">
    <property type="component" value="Unassembled WGS sequence"/>
</dbReference>
<keyword evidence="1" id="KW-0378">Hydrolase</keyword>
<sequence>MSFYDTGIQPPWAGLNTNGLGNDTGLTGWWHSISRLMGMSFLATMFSQQGYIVDSMRLLLLGSLVEAGRRLFQWLMERMRFQYSITAQFSEGDPAYDWIVLFLTQEKVWRRSRDFTVTAKSSKRKWGIKTGEEEFDENADYVPTYELPQLFSWGGYWIEIKRSKGSYAGPAMSSGPSASIYMTIYTWNMKAFSLLLAEARRRYIDTSRPHVNIHTLEMPGFSPGMTWTSVKRKPRRPLSSIVLEEGVIESILQDARDFIDTEDWYIEAGIPHRRGYLLYGPPGTGKSSTIYALAGELGFEIYSLSLSSGFIDDYSLQRAASSIPKHSIFLIEDIDCAFPSREEESDDEFLGPGYPPPPVPPRRSAVTLSGLLNVLDGVDSEEGKIFFATTNYVDRLDAALIRPGRIDQKVEYHLATRYQAHALFMRFFAEAHGEDTEKNPEHHKHIEQLAEKFSEGIPAEEFSTADLQGYLLLCKRKPEEAASGVEEWVQKQRDERKARAEREKKRKLKYEEAKRKGDAMRYGYYPGPMGAAPYGGGLRTPITEGTTPLPTADSSGQLQIPLPPGLGSGTGTGTAATAVTATAGVGLGVPISNDKSLEASASSSPAVDISLDVPESPDPSVDGSVVVVPSNPTTPIPASILPALQPPPIAAATSTLELPTADSVGGASSPSQVPG</sequence>
<keyword evidence="2" id="KW-1185">Reference proteome</keyword>
<evidence type="ECO:0000313" key="1">
    <source>
        <dbReference type="EMBL" id="TFK65882.1"/>
    </source>
</evidence>
<dbReference type="EMBL" id="ML208423">
    <property type="protein sequence ID" value="TFK65882.1"/>
    <property type="molecule type" value="Genomic_DNA"/>
</dbReference>
<reference evidence="1 2" key="1">
    <citation type="journal article" date="2019" name="Nat. Ecol. Evol.">
        <title>Megaphylogeny resolves global patterns of mushroom evolution.</title>
        <authorList>
            <person name="Varga T."/>
            <person name="Krizsan K."/>
            <person name="Foldi C."/>
            <person name="Dima B."/>
            <person name="Sanchez-Garcia M."/>
            <person name="Sanchez-Ramirez S."/>
            <person name="Szollosi G.J."/>
            <person name="Szarkandi J.G."/>
            <person name="Papp V."/>
            <person name="Albert L."/>
            <person name="Andreopoulos W."/>
            <person name="Angelini C."/>
            <person name="Antonin V."/>
            <person name="Barry K.W."/>
            <person name="Bougher N.L."/>
            <person name="Buchanan P."/>
            <person name="Buyck B."/>
            <person name="Bense V."/>
            <person name="Catcheside P."/>
            <person name="Chovatia M."/>
            <person name="Cooper J."/>
            <person name="Damon W."/>
            <person name="Desjardin D."/>
            <person name="Finy P."/>
            <person name="Geml J."/>
            <person name="Haridas S."/>
            <person name="Hughes K."/>
            <person name="Justo A."/>
            <person name="Karasinski D."/>
            <person name="Kautmanova I."/>
            <person name="Kiss B."/>
            <person name="Kocsube S."/>
            <person name="Kotiranta H."/>
            <person name="LaButti K.M."/>
            <person name="Lechner B.E."/>
            <person name="Liimatainen K."/>
            <person name="Lipzen A."/>
            <person name="Lukacs Z."/>
            <person name="Mihaltcheva S."/>
            <person name="Morgado L.N."/>
            <person name="Niskanen T."/>
            <person name="Noordeloos M.E."/>
            <person name="Ohm R.A."/>
            <person name="Ortiz-Santana B."/>
            <person name="Ovrebo C."/>
            <person name="Racz N."/>
            <person name="Riley R."/>
            <person name="Savchenko A."/>
            <person name="Shiryaev A."/>
            <person name="Soop K."/>
            <person name="Spirin V."/>
            <person name="Szebenyi C."/>
            <person name="Tomsovsky M."/>
            <person name="Tulloss R.E."/>
            <person name="Uehling J."/>
            <person name="Grigoriev I.V."/>
            <person name="Vagvolgyi C."/>
            <person name="Papp T."/>
            <person name="Martin F.M."/>
            <person name="Miettinen O."/>
            <person name="Hibbett D.S."/>
            <person name="Nagy L.G."/>
        </authorList>
    </citation>
    <scope>NUCLEOTIDE SEQUENCE [LARGE SCALE GENOMIC DNA]</scope>
    <source>
        <strain evidence="1 2">NL-1719</strain>
    </source>
</reference>
<proteinExistence type="predicted"/>
<name>A0ACD3AJD7_9AGAR</name>